<organism evidence="1 2">
    <name type="scientific">Panagrolaimus sp. JU765</name>
    <dbReference type="NCBI Taxonomy" id="591449"/>
    <lineage>
        <taxon>Eukaryota</taxon>
        <taxon>Metazoa</taxon>
        <taxon>Ecdysozoa</taxon>
        <taxon>Nematoda</taxon>
        <taxon>Chromadorea</taxon>
        <taxon>Rhabditida</taxon>
        <taxon>Tylenchina</taxon>
        <taxon>Panagrolaimomorpha</taxon>
        <taxon>Panagrolaimoidea</taxon>
        <taxon>Panagrolaimidae</taxon>
        <taxon>Panagrolaimus</taxon>
    </lineage>
</organism>
<evidence type="ECO:0000313" key="2">
    <source>
        <dbReference type="WBParaSite" id="JU765_v2.g11756.t2"/>
    </source>
</evidence>
<evidence type="ECO:0000313" key="1">
    <source>
        <dbReference type="Proteomes" id="UP000887576"/>
    </source>
</evidence>
<dbReference type="Proteomes" id="UP000887576">
    <property type="component" value="Unplaced"/>
</dbReference>
<dbReference type="WBParaSite" id="JU765_v2.g11756.t2">
    <property type="protein sequence ID" value="JU765_v2.g11756.t2"/>
    <property type="gene ID" value="JU765_v2.g11756"/>
</dbReference>
<reference evidence="2" key="1">
    <citation type="submission" date="2022-11" db="UniProtKB">
        <authorList>
            <consortium name="WormBaseParasite"/>
        </authorList>
    </citation>
    <scope>IDENTIFICATION</scope>
</reference>
<sequence>MIGMMNAGGESPADFYSTPKLGKGVPRLYTPQKREKVSYTKDGRMMLDGQLVVTETPEELWTDLIMRVVWYMCCKDFIPEKEIKMPKTRKFRNFFKLRTNQKPPQEKSITTVTTTNSTDPKTGFKTITSTTTTTNGKNCQKSTFTSVFLKKHRFCSEPHSKRITGQ</sequence>
<accession>A0AC34Q0D9</accession>
<protein>
    <submittedName>
        <fullName evidence="2">Uncharacterized protein</fullName>
    </submittedName>
</protein>
<name>A0AC34Q0D9_9BILA</name>
<proteinExistence type="predicted"/>